<protein>
    <submittedName>
        <fullName evidence="1">Uncharacterized protein</fullName>
    </submittedName>
</protein>
<keyword evidence="2" id="KW-1185">Reference proteome</keyword>
<organism evidence="1 2">
    <name type="scientific">Fusarium sporotrichioides</name>
    <dbReference type="NCBI Taxonomy" id="5514"/>
    <lineage>
        <taxon>Eukaryota</taxon>
        <taxon>Fungi</taxon>
        <taxon>Dikarya</taxon>
        <taxon>Ascomycota</taxon>
        <taxon>Pezizomycotina</taxon>
        <taxon>Sordariomycetes</taxon>
        <taxon>Hypocreomycetidae</taxon>
        <taxon>Hypocreales</taxon>
        <taxon>Nectriaceae</taxon>
        <taxon>Fusarium</taxon>
    </lineage>
</organism>
<proteinExistence type="predicted"/>
<evidence type="ECO:0000313" key="1">
    <source>
        <dbReference type="EMBL" id="RGP57934.1"/>
    </source>
</evidence>
<comment type="caution">
    <text evidence="1">The sequence shown here is derived from an EMBL/GenBank/DDBJ whole genome shotgun (WGS) entry which is preliminary data.</text>
</comment>
<gene>
    <name evidence="1" type="ORF">FSPOR_11937</name>
</gene>
<dbReference type="AlphaFoldDB" id="A0A395RCR6"/>
<evidence type="ECO:0000313" key="2">
    <source>
        <dbReference type="Proteomes" id="UP000266152"/>
    </source>
</evidence>
<dbReference type="EMBL" id="PXOF01000323">
    <property type="protein sequence ID" value="RGP57934.1"/>
    <property type="molecule type" value="Genomic_DNA"/>
</dbReference>
<accession>A0A395RCR6</accession>
<name>A0A395RCR6_FUSSP</name>
<sequence length="66" mass="7505">MSAATIRAISSMPPVYYPAEVLPYQKIGDAINNCQDAEKLEELRNEARDLYATRFKERDDLAKVTI</sequence>
<dbReference type="Proteomes" id="UP000266152">
    <property type="component" value="Unassembled WGS sequence"/>
</dbReference>
<reference evidence="1 2" key="1">
    <citation type="journal article" date="2018" name="PLoS Pathog.">
        <title>Evolution of structural diversity of trichothecenes, a family of toxins produced by plant pathogenic and entomopathogenic fungi.</title>
        <authorList>
            <person name="Proctor R.H."/>
            <person name="McCormick S.P."/>
            <person name="Kim H.S."/>
            <person name="Cardoza R.E."/>
            <person name="Stanley A.M."/>
            <person name="Lindo L."/>
            <person name="Kelly A."/>
            <person name="Brown D.W."/>
            <person name="Lee T."/>
            <person name="Vaughan M.M."/>
            <person name="Alexander N.J."/>
            <person name="Busman M."/>
            <person name="Gutierrez S."/>
        </authorList>
    </citation>
    <scope>NUCLEOTIDE SEQUENCE [LARGE SCALE GENOMIC DNA]</scope>
    <source>
        <strain evidence="1 2">NRRL 3299</strain>
    </source>
</reference>